<name>A0A7W2IAB4_9BURK</name>
<comment type="caution">
    <text evidence="1">The sequence shown here is derived from an EMBL/GenBank/DDBJ whole genome shotgun (WGS) entry which is preliminary data.</text>
</comment>
<protein>
    <submittedName>
        <fullName evidence="1">N-acetyltransferase</fullName>
    </submittedName>
</protein>
<dbReference type="GO" id="GO:0016740">
    <property type="term" value="F:transferase activity"/>
    <property type="evidence" value="ECO:0007669"/>
    <property type="project" value="UniProtKB-KW"/>
</dbReference>
<dbReference type="EMBL" id="JACEZT010000001">
    <property type="protein sequence ID" value="MBA5635940.1"/>
    <property type="molecule type" value="Genomic_DNA"/>
</dbReference>
<sequence>MFEISLVNFLDASDAAGWNLLAGSNPTTKYEFIQALHDTGCASPKTGWTPHFLVLREDARLVGGMLLYLKSHSRGEYVFDHGWAEAFHRHGMRYYPKLLSSIPFTPVTGARLLGQTPAHRETLARAAIQVAKEMDVSSLHVLYPDDASKAALVEAGYLIREGVQFHWSNQGFESVDDFLGSLKHEKRKKLRQDSRRVAEAGVTFEHLRGAHISTDVLRFFYECYARTYEAHFSSPYLTFQFFERILRDAPDDMLIVLASKDGRPIATALNLVGGDTVYGRYWGSTEFVSGLHFETCYFQSIKYCIDHGFQRFEGGAQGEHKMARGLTPIKTWSAHWIANQSFADAIADFLDRETVAIECYADSLESRSPFKQDDPA</sequence>
<dbReference type="Gene3D" id="3.40.630.30">
    <property type="match status" value="1"/>
</dbReference>
<dbReference type="InterPro" id="IPR007434">
    <property type="entry name" value="FemAB-like"/>
</dbReference>
<accession>A0A7W2IAB4</accession>
<dbReference type="PANTHER" id="PTHR47017">
    <property type="entry name" value="ACYL-COA"/>
    <property type="match status" value="1"/>
</dbReference>
<reference evidence="1 2" key="1">
    <citation type="submission" date="2020-07" db="EMBL/GenBank/DDBJ databases">
        <title>Novel species isolated from subtropical streams in China.</title>
        <authorList>
            <person name="Lu H."/>
        </authorList>
    </citation>
    <scope>NUCLEOTIDE SEQUENCE [LARGE SCALE GENOMIC DNA]</scope>
    <source>
        <strain evidence="1 2">LX20W</strain>
    </source>
</reference>
<dbReference type="PANTHER" id="PTHR47017:SF1">
    <property type="entry name" value="ACYL-COA"/>
    <property type="match status" value="1"/>
</dbReference>
<proteinExistence type="predicted"/>
<organism evidence="1 2">
    <name type="scientific">Rugamonas brunnea</name>
    <dbReference type="NCBI Taxonomy" id="2758569"/>
    <lineage>
        <taxon>Bacteria</taxon>
        <taxon>Pseudomonadati</taxon>
        <taxon>Pseudomonadota</taxon>
        <taxon>Betaproteobacteria</taxon>
        <taxon>Burkholderiales</taxon>
        <taxon>Oxalobacteraceae</taxon>
        <taxon>Telluria group</taxon>
        <taxon>Rugamonas</taxon>
    </lineage>
</organism>
<dbReference type="SUPFAM" id="SSF55729">
    <property type="entry name" value="Acyl-CoA N-acyltransferases (Nat)"/>
    <property type="match status" value="1"/>
</dbReference>
<dbReference type="Proteomes" id="UP000534388">
    <property type="component" value="Unassembled WGS sequence"/>
</dbReference>
<dbReference type="AlphaFoldDB" id="A0A7W2IAB4"/>
<keyword evidence="2" id="KW-1185">Reference proteome</keyword>
<dbReference type="Pfam" id="PF04339">
    <property type="entry name" value="FemAB_like"/>
    <property type="match status" value="1"/>
</dbReference>
<gene>
    <name evidence="1" type="ORF">H3H37_02615</name>
</gene>
<evidence type="ECO:0000313" key="2">
    <source>
        <dbReference type="Proteomes" id="UP000534388"/>
    </source>
</evidence>
<dbReference type="InterPro" id="IPR016181">
    <property type="entry name" value="Acyl_CoA_acyltransferase"/>
</dbReference>
<dbReference type="RefSeq" id="WP_182159869.1">
    <property type="nucleotide sequence ID" value="NZ_JACEZT010000001.1"/>
</dbReference>
<keyword evidence="1" id="KW-0808">Transferase</keyword>
<evidence type="ECO:0000313" key="1">
    <source>
        <dbReference type="EMBL" id="MBA5635940.1"/>
    </source>
</evidence>